<protein>
    <submittedName>
        <fullName evidence="2">Uncharacterized protein</fullName>
    </submittedName>
</protein>
<organism evidence="2 3">
    <name type="scientific">Streptomyces capoamus</name>
    <dbReference type="NCBI Taxonomy" id="68183"/>
    <lineage>
        <taxon>Bacteria</taxon>
        <taxon>Bacillati</taxon>
        <taxon>Actinomycetota</taxon>
        <taxon>Actinomycetes</taxon>
        <taxon>Kitasatosporales</taxon>
        <taxon>Streptomycetaceae</taxon>
        <taxon>Streptomyces</taxon>
    </lineage>
</organism>
<feature type="region of interest" description="Disordered" evidence="1">
    <location>
        <begin position="30"/>
        <end position="65"/>
    </location>
</feature>
<accession>A0A919EUN2</accession>
<evidence type="ECO:0000256" key="1">
    <source>
        <dbReference type="SAM" id="MobiDB-lite"/>
    </source>
</evidence>
<dbReference type="AlphaFoldDB" id="A0A919EUN2"/>
<evidence type="ECO:0000313" key="3">
    <source>
        <dbReference type="Proteomes" id="UP000619355"/>
    </source>
</evidence>
<proteinExistence type="predicted"/>
<comment type="caution">
    <text evidence="2">The sequence shown here is derived from an EMBL/GenBank/DDBJ whole genome shotgun (WGS) entry which is preliminary data.</text>
</comment>
<reference evidence="3" key="1">
    <citation type="journal article" date="2019" name="Int. J. Syst. Evol. Microbiol.">
        <title>The Global Catalogue of Microorganisms (GCM) 10K type strain sequencing project: providing services to taxonomists for standard genome sequencing and annotation.</title>
        <authorList>
            <consortium name="The Broad Institute Genomics Platform"/>
            <consortium name="The Broad Institute Genome Sequencing Center for Infectious Disease"/>
            <person name="Wu L."/>
            <person name="Ma J."/>
        </authorList>
    </citation>
    <scope>NUCLEOTIDE SEQUENCE [LARGE SCALE GENOMIC DNA]</scope>
    <source>
        <strain evidence="3">JCM 4253</strain>
    </source>
</reference>
<keyword evidence="3" id="KW-1185">Reference proteome</keyword>
<feature type="compositionally biased region" description="Polar residues" evidence="1">
    <location>
        <begin position="33"/>
        <end position="51"/>
    </location>
</feature>
<dbReference type="Proteomes" id="UP000619355">
    <property type="component" value="Unassembled WGS sequence"/>
</dbReference>
<sequence>MPGRNWSRNQSRCCANDALRGAPAVLSVPPRLSSISTGHLHGSSRTRTAPQRSLLAGASAAPGTQGQGGVPFLLPVCLLPPFPGARQARPVAVPNPEGRRA</sequence>
<dbReference type="EMBL" id="BNBF01000004">
    <property type="protein sequence ID" value="GHG42168.1"/>
    <property type="molecule type" value="Genomic_DNA"/>
</dbReference>
<gene>
    <name evidence="2" type="ORF">GCM10018980_17610</name>
</gene>
<name>A0A919EUN2_9ACTN</name>
<evidence type="ECO:0000313" key="2">
    <source>
        <dbReference type="EMBL" id="GHG42168.1"/>
    </source>
</evidence>